<evidence type="ECO:0000313" key="1">
    <source>
        <dbReference type="EMBL" id="PGH15470.1"/>
    </source>
</evidence>
<evidence type="ECO:0000313" key="2">
    <source>
        <dbReference type="Proteomes" id="UP000223968"/>
    </source>
</evidence>
<protein>
    <recommendedName>
        <fullName evidence="3">Glutathionylspermidine synthase pre-ATP-grasp-like domain-containing protein</fullName>
    </recommendedName>
</protein>
<dbReference type="STRING" id="1447875.A0A2B7Y2H6"/>
<evidence type="ECO:0008006" key="3">
    <source>
        <dbReference type="Google" id="ProtNLM"/>
    </source>
</evidence>
<comment type="caution">
    <text evidence="1">The sequence shown here is derived from an EMBL/GenBank/DDBJ whole genome shotgun (WGS) entry which is preliminary data.</text>
</comment>
<dbReference type="OrthoDB" id="2117718at2759"/>
<dbReference type="AlphaFoldDB" id="A0A2B7Y2H6"/>
<organism evidence="1 2">
    <name type="scientific">Helicocarpus griseus UAMH5409</name>
    <dbReference type="NCBI Taxonomy" id="1447875"/>
    <lineage>
        <taxon>Eukaryota</taxon>
        <taxon>Fungi</taxon>
        <taxon>Dikarya</taxon>
        <taxon>Ascomycota</taxon>
        <taxon>Pezizomycotina</taxon>
        <taxon>Eurotiomycetes</taxon>
        <taxon>Eurotiomycetidae</taxon>
        <taxon>Onygenales</taxon>
        <taxon>Ajellomycetaceae</taxon>
        <taxon>Helicocarpus</taxon>
    </lineage>
</organism>
<gene>
    <name evidence="1" type="ORF">AJ79_02447</name>
</gene>
<keyword evidence="2" id="KW-1185">Reference proteome</keyword>
<proteinExistence type="predicted"/>
<accession>A0A2B7Y2H6</accession>
<name>A0A2B7Y2H6_9EURO</name>
<dbReference type="SUPFAM" id="SSF56059">
    <property type="entry name" value="Glutathione synthetase ATP-binding domain-like"/>
    <property type="match status" value="1"/>
</dbReference>
<dbReference type="EMBL" id="PDNB01000025">
    <property type="protein sequence ID" value="PGH15470.1"/>
    <property type="molecule type" value="Genomic_DNA"/>
</dbReference>
<sequence length="582" mass="65099">MARRRMSFEAKRSGILRLLLYTDDNSSSPTTRSTMQCAKTCDSLQAQQGHVQLICCVVKVSSLGISHDALTTSVSNLTRFPGRIALLQTRDKQEGGGVLFVWLISSANSNGIEEELRAFTTSDKISELLRLCPPHLWYHGSNNASCPRPILITNKHQDQLLQLHTALIAAIVDIVERWWTDTDAGFPGRMPLEKQEEDLLLWLEGQRSDNDPPYKERLGSWRPDFLVEDDETGSENYRLTEINARFCFNGFMHQAYGQEALSTLGVGNNGTVHATDSALILKGLLDLFDNKVPLHLLKGEEPGIDIHMFIDFMNRYVGIRPRLISPADLRLIPDPENRGGYKLCCVMKESKLNGYASSPFVLQSGEQEPLEEIHQIGLELHQHELFALPMELLHQISLRCFNDMRTVLLVHDKRMLGIIKQEIPTLVARYVLTDAQGHALDEGIADTILPGSTDLEALIQLSKGAPKRRKQFLLKPVRGGKGAGIVFDDELTPAQWVASLERLRKAELVSGSPSYVVQRRVWPCLYDLILAASGERVKYPLIGTYHTVNGHLLGIGTWRSSPDRICAVSHGGAWICSVVREE</sequence>
<dbReference type="Proteomes" id="UP000223968">
    <property type="component" value="Unassembled WGS sequence"/>
</dbReference>
<reference evidence="1 2" key="1">
    <citation type="submission" date="2017-10" db="EMBL/GenBank/DDBJ databases">
        <title>Comparative genomics in systemic dimorphic fungi from Ajellomycetaceae.</title>
        <authorList>
            <person name="Munoz J.F."/>
            <person name="Mcewen J.G."/>
            <person name="Clay O.K."/>
            <person name="Cuomo C.A."/>
        </authorList>
    </citation>
    <scope>NUCLEOTIDE SEQUENCE [LARGE SCALE GENOMIC DNA]</scope>
    <source>
        <strain evidence="1 2">UAMH5409</strain>
    </source>
</reference>